<keyword evidence="5" id="KW-0547">Nucleotide-binding</keyword>
<keyword evidence="6" id="KW-0418">Kinase</keyword>
<comment type="caution">
    <text evidence="13">The sequence shown here is derived from an EMBL/GenBank/DDBJ whole genome shotgun (WGS) entry which is preliminary data.</text>
</comment>
<evidence type="ECO:0000256" key="8">
    <source>
        <dbReference type="ARBA" id="ARBA00023012"/>
    </source>
</evidence>
<feature type="transmembrane region" description="Helical" evidence="10">
    <location>
        <begin position="79"/>
        <end position="109"/>
    </location>
</feature>
<dbReference type="InterPro" id="IPR011712">
    <property type="entry name" value="Sig_transdc_His_kin_sub3_dim/P"/>
</dbReference>
<proteinExistence type="predicted"/>
<evidence type="ECO:0000256" key="10">
    <source>
        <dbReference type="SAM" id="Phobius"/>
    </source>
</evidence>
<organism evidence="13 14">
    <name type="scientific">Georgenia halophila</name>
    <dbReference type="NCBI Taxonomy" id="620889"/>
    <lineage>
        <taxon>Bacteria</taxon>
        <taxon>Bacillati</taxon>
        <taxon>Actinomycetota</taxon>
        <taxon>Actinomycetes</taxon>
        <taxon>Micrococcales</taxon>
        <taxon>Bogoriellaceae</taxon>
        <taxon>Georgenia</taxon>
    </lineage>
</organism>
<keyword evidence="10" id="KW-0472">Membrane</keyword>
<feature type="transmembrane region" description="Helical" evidence="10">
    <location>
        <begin position="57"/>
        <end position="73"/>
    </location>
</feature>
<feature type="transmembrane region" description="Helical" evidence="10">
    <location>
        <begin position="121"/>
        <end position="139"/>
    </location>
</feature>
<gene>
    <name evidence="13" type="ORF">GCM10023169_37870</name>
</gene>
<evidence type="ECO:0000313" key="13">
    <source>
        <dbReference type="EMBL" id="GAA4432277.1"/>
    </source>
</evidence>
<feature type="domain" description="DUF7134" evidence="12">
    <location>
        <begin position="21"/>
        <end position="163"/>
    </location>
</feature>
<feature type="transmembrane region" description="Helical" evidence="10">
    <location>
        <begin position="145"/>
        <end position="166"/>
    </location>
</feature>
<dbReference type="InterPro" id="IPR055558">
    <property type="entry name" value="DUF7134"/>
</dbReference>
<reference evidence="14" key="1">
    <citation type="journal article" date="2019" name="Int. J. Syst. Evol. Microbiol.">
        <title>The Global Catalogue of Microorganisms (GCM) 10K type strain sequencing project: providing services to taxonomists for standard genome sequencing and annotation.</title>
        <authorList>
            <consortium name="The Broad Institute Genomics Platform"/>
            <consortium name="The Broad Institute Genome Sequencing Center for Infectious Disease"/>
            <person name="Wu L."/>
            <person name="Ma J."/>
        </authorList>
    </citation>
    <scope>NUCLEOTIDE SEQUENCE [LARGE SCALE GENOMIC DNA]</scope>
    <source>
        <strain evidence="14">JCM 17810</strain>
    </source>
</reference>
<evidence type="ECO:0000313" key="14">
    <source>
        <dbReference type="Proteomes" id="UP001500622"/>
    </source>
</evidence>
<keyword evidence="8" id="KW-0902">Two-component regulatory system</keyword>
<feature type="domain" description="Signal transduction histidine kinase subgroup 3 dimerisation and phosphoacceptor" evidence="11">
    <location>
        <begin position="188"/>
        <end position="252"/>
    </location>
</feature>
<comment type="catalytic activity">
    <reaction evidence="1">
        <text>ATP + protein L-histidine = ADP + protein N-phospho-L-histidine.</text>
        <dbReference type="EC" id="2.7.13.3"/>
    </reaction>
</comment>
<dbReference type="PANTHER" id="PTHR24421:SF10">
    <property type="entry name" value="NITRATE_NITRITE SENSOR PROTEIN NARQ"/>
    <property type="match status" value="1"/>
</dbReference>
<evidence type="ECO:0000256" key="1">
    <source>
        <dbReference type="ARBA" id="ARBA00000085"/>
    </source>
</evidence>
<keyword evidence="3" id="KW-0597">Phosphoprotein</keyword>
<keyword evidence="4" id="KW-0808">Transferase</keyword>
<evidence type="ECO:0000256" key="9">
    <source>
        <dbReference type="SAM" id="MobiDB-lite"/>
    </source>
</evidence>
<keyword evidence="7" id="KW-0067">ATP-binding</keyword>
<sequence>MDAPRSPAAHSGPVSTTGGRRWGATDVLPAVVLLLVAVPGTFGAGRFGPDSGRPSDALALMLVGAAAVALLWRRRLSLVVLGVVSVLTSAYLILGYPFGPILLAYMAAVYSVARHQPLRRAVPAAVVSLVVVLAHVIVGDGQEPGRAGLVAGSAWAVVPFAIGVTVRNSAEAADRAHAAAVRQGVDSERLRVAQEVHDVVGHGLAAIKMQADVALHLMDRDPAQANRALHAISESSGEALRDLRGTLAAVRGGADAPREPGPGLDRLGELCERMEASGLIVTLTVPERPPRVAGPVDVAAYRVVQESLTNVLKHARERVAHVNVGHRDGHLLVRVSSPVPPDAPTEITPGLGIPGMRERVTALGGAFRAGAAHGMFEVEAVIPTGELP</sequence>
<keyword evidence="14" id="KW-1185">Reference proteome</keyword>
<dbReference type="EMBL" id="BAABGN010000013">
    <property type="protein sequence ID" value="GAA4432277.1"/>
    <property type="molecule type" value="Genomic_DNA"/>
</dbReference>
<evidence type="ECO:0000259" key="12">
    <source>
        <dbReference type="Pfam" id="PF23539"/>
    </source>
</evidence>
<dbReference type="Proteomes" id="UP001500622">
    <property type="component" value="Unassembled WGS sequence"/>
</dbReference>
<dbReference type="InterPro" id="IPR050482">
    <property type="entry name" value="Sensor_HK_TwoCompSys"/>
</dbReference>
<dbReference type="Gene3D" id="3.30.565.10">
    <property type="entry name" value="Histidine kinase-like ATPase, C-terminal domain"/>
    <property type="match status" value="1"/>
</dbReference>
<evidence type="ECO:0000256" key="7">
    <source>
        <dbReference type="ARBA" id="ARBA00022840"/>
    </source>
</evidence>
<name>A0ABP8LPX2_9MICO</name>
<protein>
    <recommendedName>
        <fullName evidence="2">histidine kinase</fullName>
        <ecNumber evidence="2">2.7.13.3</ecNumber>
    </recommendedName>
</protein>
<feature type="transmembrane region" description="Helical" evidence="10">
    <location>
        <begin position="27"/>
        <end position="45"/>
    </location>
</feature>
<dbReference type="PANTHER" id="PTHR24421">
    <property type="entry name" value="NITRATE/NITRITE SENSOR PROTEIN NARX-RELATED"/>
    <property type="match status" value="1"/>
</dbReference>
<evidence type="ECO:0000256" key="5">
    <source>
        <dbReference type="ARBA" id="ARBA00022741"/>
    </source>
</evidence>
<evidence type="ECO:0000256" key="3">
    <source>
        <dbReference type="ARBA" id="ARBA00022553"/>
    </source>
</evidence>
<evidence type="ECO:0000256" key="4">
    <source>
        <dbReference type="ARBA" id="ARBA00022679"/>
    </source>
</evidence>
<dbReference type="Gene3D" id="1.20.5.1930">
    <property type="match status" value="1"/>
</dbReference>
<accession>A0ABP8LPX2</accession>
<keyword evidence="10" id="KW-1133">Transmembrane helix</keyword>
<evidence type="ECO:0000256" key="2">
    <source>
        <dbReference type="ARBA" id="ARBA00012438"/>
    </source>
</evidence>
<evidence type="ECO:0000256" key="6">
    <source>
        <dbReference type="ARBA" id="ARBA00022777"/>
    </source>
</evidence>
<dbReference type="SUPFAM" id="SSF55874">
    <property type="entry name" value="ATPase domain of HSP90 chaperone/DNA topoisomerase II/histidine kinase"/>
    <property type="match status" value="1"/>
</dbReference>
<evidence type="ECO:0000259" key="11">
    <source>
        <dbReference type="Pfam" id="PF07730"/>
    </source>
</evidence>
<feature type="region of interest" description="Disordered" evidence="9">
    <location>
        <begin position="1"/>
        <end position="20"/>
    </location>
</feature>
<dbReference type="CDD" id="cd16917">
    <property type="entry name" value="HATPase_UhpB-NarQ-NarX-like"/>
    <property type="match status" value="1"/>
</dbReference>
<dbReference type="InterPro" id="IPR036890">
    <property type="entry name" value="HATPase_C_sf"/>
</dbReference>
<dbReference type="Pfam" id="PF07730">
    <property type="entry name" value="HisKA_3"/>
    <property type="match status" value="1"/>
</dbReference>
<dbReference type="Pfam" id="PF23539">
    <property type="entry name" value="DUF7134"/>
    <property type="match status" value="1"/>
</dbReference>
<keyword evidence="10" id="KW-0812">Transmembrane</keyword>
<dbReference type="EC" id="2.7.13.3" evidence="2"/>